<comment type="caution">
    <text evidence="1">The sequence shown here is derived from an EMBL/GenBank/DDBJ whole genome shotgun (WGS) entry which is preliminary data.</text>
</comment>
<proteinExistence type="predicted"/>
<accession>A0AAV8YI99</accession>
<evidence type="ECO:0000313" key="1">
    <source>
        <dbReference type="EMBL" id="KAJ8951435.1"/>
    </source>
</evidence>
<sequence>MYQFVEYRFQKTGAKVQEQVLHWLQTLTLLEKIIPYIFCFHYSGEGVSYMKDGPAESDGGMIKCTDLEMPWTHRATPKARFDLKLQYWQPFSKRQN</sequence>
<dbReference type="AlphaFoldDB" id="A0AAV8YI99"/>
<gene>
    <name evidence="1" type="ORF">NQ318_006864</name>
</gene>
<reference evidence="1" key="1">
    <citation type="journal article" date="2023" name="Insect Mol. Biol.">
        <title>Genome sequencing provides insights into the evolution of gene families encoding plant cell wall-degrading enzymes in longhorned beetles.</title>
        <authorList>
            <person name="Shin N.R."/>
            <person name="Okamura Y."/>
            <person name="Kirsch R."/>
            <person name="Pauchet Y."/>
        </authorList>
    </citation>
    <scope>NUCLEOTIDE SEQUENCE</scope>
    <source>
        <strain evidence="1">AMC_N1</strain>
    </source>
</reference>
<organism evidence="1 2">
    <name type="scientific">Aromia moschata</name>
    <dbReference type="NCBI Taxonomy" id="1265417"/>
    <lineage>
        <taxon>Eukaryota</taxon>
        <taxon>Metazoa</taxon>
        <taxon>Ecdysozoa</taxon>
        <taxon>Arthropoda</taxon>
        <taxon>Hexapoda</taxon>
        <taxon>Insecta</taxon>
        <taxon>Pterygota</taxon>
        <taxon>Neoptera</taxon>
        <taxon>Endopterygota</taxon>
        <taxon>Coleoptera</taxon>
        <taxon>Polyphaga</taxon>
        <taxon>Cucujiformia</taxon>
        <taxon>Chrysomeloidea</taxon>
        <taxon>Cerambycidae</taxon>
        <taxon>Cerambycinae</taxon>
        <taxon>Callichromatini</taxon>
        <taxon>Aromia</taxon>
    </lineage>
</organism>
<evidence type="ECO:0000313" key="2">
    <source>
        <dbReference type="Proteomes" id="UP001162162"/>
    </source>
</evidence>
<dbReference type="Proteomes" id="UP001162162">
    <property type="component" value="Unassembled WGS sequence"/>
</dbReference>
<name>A0AAV8YI99_9CUCU</name>
<protein>
    <submittedName>
        <fullName evidence="1">Uncharacterized protein</fullName>
    </submittedName>
</protein>
<dbReference type="EMBL" id="JAPWTK010000084">
    <property type="protein sequence ID" value="KAJ8951435.1"/>
    <property type="molecule type" value="Genomic_DNA"/>
</dbReference>
<keyword evidence="2" id="KW-1185">Reference proteome</keyword>